<dbReference type="CDD" id="cd07381">
    <property type="entry name" value="MPP_CapA"/>
    <property type="match status" value="1"/>
</dbReference>
<reference evidence="5" key="2">
    <citation type="journal article" date="2023" name="IMA Fungus">
        <title>Comparative genomic study of the Penicillium genus elucidates a diverse pangenome and 15 lateral gene transfer events.</title>
        <authorList>
            <person name="Petersen C."/>
            <person name="Sorensen T."/>
            <person name="Nielsen M.R."/>
            <person name="Sondergaard T.E."/>
            <person name="Sorensen J.L."/>
            <person name="Fitzpatrick D.A."/>
            <person name="Frisvad J.C."/>
            <person name="Nielsen K.L."/>
        </authorList>
    </citation>
    <scope>NUCLEOTIDE SEQUENCE</scope>
    <source>
        <strain evidence="5">IBT 30069</strain>
    </source>
</reference>
<dbReference type="PANTHER" id="PTHR33393:SF11">
    <property type="entry name" value="POLYGLUTAMINE SYNTHESIS ACCESSORY PROTEIN RV0574C-RELATED"/>
    <property type="match status" value="1"/>
</dbReference>
<feature type="region of interest" description="Disordered" evidence="2">
    <location>
        <begin position="158"/>
        <end position="186"/>
    </location>
</feature>
<dbReference type="AlphaFoldDB" id="A0A9W9KIC8"/>
<dbReference type="Proteomes" id="UP001149165">
    <property type="component" value="Unassembled WGS sequence"/>
</dbReference>
<feature type="domain" description="Capsule synthesis protein CapA" evidence="4">
    <location>
        <begin position="7"/>
        <end position="317"/>
    </location>
</feature>
<proteinExistence type="inferred from homology"/>
<dbReference type="PANTHER" id="PTHR33393">
    <property type="entry name" value="POLYGLUTAMINE SYNTHESIS ACCESSORY PROTEIN RV0574C-RELATED"/>
    <property type="match status" value="1"/>
</dbReference>
<evidence type="ECO:0000256" key="1">
    <source>
        <dbReference type="ARBA" id="ARBA00005662"/>
    </source>
</evidence>
<dbReference type="InterPro" id="IPR029052">
    <property type="entry name" value="Metallo-depent_PP-like"/>
</dbReference>
<evidence type="ECO:0000313" key="5">
    <source>
        <dbReference type="EMBL" id="KAJ5106891.1"/>
    </source>
</evidence>
<gene>
    <name evidence="5" type="ORF">N7456_003566</name>
</gene>
<organism evidence="5 6">
    <name type="scientific">Penicillium angulare</name>
    <dbReference type="NCBI Taxonomy" id="116970"/>
    <lineage>
        <taxon>Eukaryota</taxon>
        <taxon>Fungi</taxon>
        <taxon>Dikarya</taxon>
        <taxon>Ascomycota</taxon>
        <taxon>Pezizomycotina</taxon>
        <taxon>Eurotiomycetes</taxon>
        <taxon>Eurotiomycetidae</taxon>
        <taxon>Eurotiales</taxon>
        <taxon>Aspergillaceae</taxon>
        <taxon>Penicillium</taxon>
    </lineage>
</organism>
<feature type="signal peptide" evidence="3">
    <location>
        <begin position="1"/>
        <end position="22"/>
    </location>
</feature>
<evidence type="ECO:0000313" key="6">
    <source>
        <dbReference type="Proteomes" id="UP001149165"/>
    </source>
</evidence>
<feature type="compositionally biased region" description="Low complexity" evidence="2">
    <location>
        <begin position="237"/>
        <end position="247"/>
    </location>
</feature>
<dbReference type="InterPro" id="IPR052169">
    <property type="entry name" value="CW_Biosynth-Accessory"/>
</dbReference>
<comment type="similarity">
    <text evidence="1">Belongs to the CapA family.</text>
</comment>
<feature type="chain" id="PRO_5040885345" description="Capsule synthesis protein CapA domain-containing protein" evidence="3">
    <location>
        <begin position="23"/>
        <end position="405"/>
    </location>
</feature>
<sequence length="405" mass="45581">MSPRTFTLTFLGDIMLARLIDQLLPNSTNTPTDAHNAEVLKSKNPSLAEYTPSSPWGTTLPLLHSTDLLTINLETSATATSQAWPDKKYNYRTHPANIPDVLHLARVDYASLANNHILDFCEEGMIETIWTLKQSKISFAGAGESIDEAFKPATLWLPNPRRTHTGMQQNHTGHDDEHERTSTPSPNYAVHVYSASDHPAEWKNVPTFHFIDYSPATRTRVKRLLTQSSTIRPDTPSGSSENSSSESRSPALKIFSVHWGSNYKWTPSDEIQSFAHFLIDECGVDIVHGHSSHHVQGVEIYKGKVIIYGCGDFVDDYVFRKEFRNDLGAAWRVIVSEVQGQNQSLKLDRLEIFPTRNKGFRACMLDSKNRDHGWVREKIRELSLGFGSDCRDKLGVDGQIIFDIS</sequence>
<keyword evidence="3" id="KW-0732">Signal</keyword>
<name>A0A9W9KIC8_9EURO</name>
<dbReference type="SMART" id="SM00854">
    <property type="entry name" value="PGA_cap"/>
    <property type="match status" value="1"/>
</dbReference>
<accession>A0A9W9KIC8</accession>
<dbReference type="Pfam" id="PF09587">
    <property type="entry name" value="PGA_cap"/>
    <property type="match status" value="1"/>
</dbReference>
<keyword evidence="6" id="KW-1185">Reference proteome</keyword>
<feature type="region of interest" description="Disordered" evidence="2">
    <location>
        <begin position="225"/>
        <end position="247"/>
    </location>
</feature>
<dbReference type="EMBL" id="JAPQKH010000003">
    <property type="protein sequence ID" value="KAJ5106891.1"/>
    <property type="molecule type" value="Genomic_DNA"/>
</dbReference>
<feature type="compositionally biased region" description="Basic and acidic residues" evidence="2">
    <location>
        <begin position="172"/>
        <end position="181"/>
    </location>
</feature>
<dbReference type="InterPro" id="IPR019079">
    <property type="entry name" value="Capsule_synth_CapA"/>
</dbReference>
<evidence type="ECO:0000256" key="3">
    <source>
        <dbReference type="SAM" id="SignalP"/>
    </source>
</evidence>
<dbReference type="SUPFAM" id="SSF56300">
    <property type="entry name" value="Metallo-dependent phosphatases"/>
    <property type="match status" value="1"/>
</dbReference>
<comment type="caution">
    <text evidence="5">The sequence shown here is derived from an EMBL/GenBank/DDBJ whole genome shotgun (WGS) entry which is preliminary data.</text>
</comment>
<evidence type="ECO:0000256" key="2">
    <source>
        <dbReference type="SAM" id="MobiDB-lite"/>
    </source>
</evidence>
<evidence type="ECO:0000259" key="4">
    <source>
        <dbReference type="SMART" id="SM00854"/>
    </source>
</evidence>
<reference evidence="5" key="1">
    <citation type="submission" date="2022-11" db="EMBL/GenBank/DDBJ databases">
        <authorList>
            <person name="Petersen C."/>
        </authorList>
    </citation>
    <scope>NUCLEOTIDE SEQUENCE</scope>
    <source>
        <strain evidence="5">IBT 30069</strain>
    </source>
</reference>
<protein>
    <recommendedName>
        <fullName evidence="4">Capsule synthesis protein CapA domain-containing protein</fullName>
    </recommendedName>
</protein>
<dbReference type="OrthoDB" id="189619at2759"/>